<dbReference type="GeneID" id="111116862"/>
<organism evidence="9 10">
    <name type="scientific">Crassostrea virginica</name>
    <name type="common">Eastern oyster</name>
    <dbReference type="NCBI Taxonomy" id="6565"/>
    <lineage>
        <taxon>Eukaryota</taxon>
        <taxon>Metazoa</taxon>
        <taxon>Spiralia</taxon>
        <taxon>Lophotrochozoa</taxon>
        <taxon>Mollusca</taxon>
        <taxon>Bivalvia</taxon>
        <taxon>Autobranchia</taxon>
        <taxon>Pteriomorphia</taxon>
        <taxon>Ostreida</taxon>
        <taxon>Ostreoidea</taxon>
        <taxon>Ostreidae</taxon>
        <taxon>Crassostrea</taxon>
    </lineage>
</organism>
<feature type="domain" description="Ig-like" evidence="8">
    <location>
        <begin position="402"/>
        <end position="477"/>
    </location>
</feature>
<dbReference type="AlphaFoldDB" id="A0A8B8C8Y4"/>
<dbReference type="RefSeq" id="XP_022311594.1">
    <property type="nucleotide sequence ID" value="XM_022455886.1"/>
</dbReference>
<evidence type="ECO:0000256" key="4">
    <source>
        <dbReference type="ARBA" id="ARBA00023180"/>
    </source>
</evidence>
<keyword evidence="6" id="KW-0812">Transmembrane</keyword>
<evidence type="ECO:0000313" key="10">
    <source>
        <dbReference type="RefSeq" id="XP_022311594.1"/>
    </source>
</evidence>
<evidence type="ECO:0000259" key="8">
    <source>
        <dbReference type="PROSITE" id="PS50835"/>
    </source>
</evidence>
<proteinExistence type="predicted"/>
<dbReference type="PANTHER" id="PTHR11640">
    <property type="entry name" value="NEPHRIN"/>
    <property type="match status" value="1"/>
</dbReference>
<comment type="subcellular location">
    <subcellularLocation>
        <location evidence="1">Membrane</location>
        <topology evidence="1">Single-pass type I membrane protein</topology>
    </subcellularLocation>
</comment>
<dbReference type="InterPro" id="IPR036179">
    <property type="entry name" value="Ig-like_dom_sf"/>
</dbReference>
<evidence type="ECO:0000256" key="1">
    <source>
        <dbReference type="ARBA" id="ARBA00004479"/>
    </source>
</evidence>
<keyword evidence="9" id="KW-1185">Reference proteome</keyword>
<sequence>MMSLISLILMVCLMQGFPHVQALHISGKFWNGDVHFTWDNTSQSYDEFYITRGDTIDRHDWQKSYNNSYLFRSVIRYPSVTITMYEALKGERHNFTYKVSKVESVIDKTTTLSMPLDNLNLSCSRMYQVRWNNNKMLEKQLLMIRENKLQEYDASKYQQVKMSKASNTMTFEIKNVAPEDAGFYAWGFNASDALSRPGVVLVVHKKPLTPNISGTMREVVGNISHLTCSSELNTFPAYYSKLLAMRYSWFLNDTKLSGAIGQTLSFNVTKMTKYDRYSCTVSDMLKSNRSSVIKIDPLYGPDIVSFDPQPIQLKRNIVVTLKEGDMFGPYKCLADCNPPCTFTWKYKNTTTTDFVGVASNGGYLLSQKVKRDIKMFRCIAEGLYGKPVKGSIYLHVLYMESPQFYLNDDSTPRTSADVQEGNVLRLSCFVEGNPTPRVQLSKRHHKRDVVLSDSTTHWSNYSFEREVMCSDSGVYVCASWIEGFGSKRTQINLNILCDPRYEHGDQLELYSGDAIGLDKAIIVKIPVTSNPPPNTSKMTWIGPDDQTIDARSVVSQQNDDDIFNHLIISIVQITDAGKYGEYRVLYKSYSLINFTVNENDLHTTVFQGFSNETCRVSELALLTAAIVSTFLAVILISVILVFCCSKRDTKERTNNEVYMDTAARKKVWESEPNYKNTTDDIYFYSTLNDAIEEEEL</sequence>
<keyword evidence="5" id="KW-0393">Immunoglobulin domain</keyword>
<dbReference type="Gene3D" id="2.60.40.10">
    <property type="entry name" value="Immunoglobulins"/>
    <property type="match status" value="2"/>
</dbReference>
<dbReference type="InterPro" id="IPR007110">
    <property type="entry name" value="Ig-like_dom"/>
</dbReference>
<dbReference type="KEGG" id="cvn:111116862"/>
<evidence type="ECO:0000256" key="6">
    <source>
        <dbReference type="SAM" id="Phobius"/>
    </source>
</evidence>
<dbReference type="GO" id="GO:0050839">
    <property type="term" value="F:cell adhesion molecule binding"/>
    <property type="evidence" value="ECO:0007669"/>
    <property type="project" value="TreeGrafter"/>
</dbReference>
<evidence type="ECO:0000256" key="3">
    <source>
        <dbReference type="ARBA" id="ARBA00023157"/>
    </source>
</evidence>
<evidence type="ECO:0000256" key="5">
    <source>
        <dbReference type="ARBA" id="ARBA00023319"/>
    </source>
</evidence>
<name>A0A8B8C8Y4_CRAVI</name>
<dbReference type="GO" id="GO:0005886">
    <property type="term" value="C:plasma membrane"/>
    <property type="evidence" value="ECO:0007669"/>
    <property type="project" value="TreeGrafter"/>
</dbReference>
<gene>
    <name evidence="10" type="primary">LOC111116862</name>
</gene>
<dbReference type="GO" id="GO:0005911">
    <property type="term" value="C:cell-cell junction"/>
    <property type="evidence" value="ECO:0007669"/>
    <property type="project" value="TreeGrafter"/>
</dbReference>
<feature type="signal peptide" evidence="7">
    <location>
        <begin position="1"/>
        <end position="22"/>
    </location>
</feature>
<evidence type="ECO:0000313" key="9">
    <source>
        <dbReference type="Proteomes" id="UP000694844"/>
    </source>
</evidence>
<dbReference type="PANTHER" id="PTHR11640:SF31">
    <property type="entry name" value="IRREGULAR CHIASM C-ROUGHEST PROTEIN-RELATED"/>
    <property type="match status" value="1"/>
</dbReference>
<keyword evidence="4" id="KW-0325">Glycoprotein</keyword>
<keyword evidence="2 6" id="KW-0472">Membrane</keyword>
<dbReference type="InterPro" id="IPR013783">
    <property type="entry name" value="Ig-like_fold"/>
</dbReference>
<evidence type="ECO:0000256" key="7">
    <source>
        <dbReference type="SAM" id="SignalP"/>
    </source>
</evidence>
<protein>
    <submittedName>
        <fullName evidence="10">Uncharacterized protein LOC111116862</fullName>
    </submittedName>
</protein>
<keyword evidence="3" id="KW-1015">Disulfide bond</keyword>
<feature type="domain" description="Ig-like" evidence="8">
    <location>
        <begin position="197"/>
        <end position="296"/>
    </location>
</feature>
<dbReference type="PROSITE" id="PS50835">
    <property type="entry name" value="IG_LIKE"/>
    <property type="match status" value="2"/>
</dbReference>
<reference evidence="10" key="1">
    <citation type="submission" date="2025-08" db="UniProtKB">
        <authorList>
            <consortium name="RefSeq"/>
        </authorList>
    </citation>
    <scope>IDENTIFICATION</scope>
    <source>
        <tissue evidence="10">Whole sample</tissue>
    </source>
</reference>
<feature type="chain" id="PRO_5034926621" evidence="7">
    <location>
        <begin position="23"/>
        <end position="696"/>
    </location>
</feature>
<keyword evidence="6" id="KW-1133">Transmembrane helix</keyword>
<dbReference type="Proteomes" id="UP000694844">
    <property type="component" value="Chromosome 10"/>
</dbReference>
<keyword evidence="7" id="KW-0732">Signal</keyword>
<dbReference type="SUPFAM" id="SSF48726">
    <property type="entry name" value="Immunoglobulin"/>
    <property type="match status" value="2"/>
</dbReference>
<accession>A0A8B8C8Y4</accession>
<feature type="transmembrane region" description="Helical" evidence="6">
    <location>
        <begin position="619"/>
        <end position="643"/>
    </location>
</feature>
<dbReference type="InterPro" id="IPR051275">
    <property type="entry name" value="Cell_adhesion_signaling"/>
</dbReference>
<evidence type="ECO:0000256" key="2">
    <source>
        <dbReference type="ARBA" id="ARBA00023136"/>
    </source>
</evidence>
<dbReference type="OrthoDB" id="6161934at2759"/>
<dbReference type="GO" id="GO:0098609">
    <property type="term" value="P:cell-cell adhesion"/>
    <property type="evidence" value="ECO:0007669"/>
    <property type="project" value="TreeGrafter"/>
</dbReference>